<accession>A0A848KLG3</accession>
<proteinExistence type="predicted"/>
<organism evidence="1 2">
    <name type="scientific">Antrihabitans stalactiti</name>
    <dbReference type="NCBI Taxonomy" id="2584121"/>
    <lineage>
        <taxon>Bacteria</taxon>
        <taxon>Bacillati</taxon>
        <taxon>Actinomycetota</taxon>
        <taxon>Actinomycetes</taxon>
        <taxon>Mycobacteriales</taxon>
        <taxon>Nocardiaceae</taxon>
        <taxon>Antrihabitans</taxon>
    </lineage>
</organism>
<reference evidence="1 2" key="1">
    <citation type="submission" date="2019-05" db="EMBL/GenBank/DDBJ databases">
        <authorList>
            <person name="Lee S.D."/>
        </authorList>
    </citation>
    <scope>NUCLEOTIDE SEQUENCE [LARGE SCALE GENOMIC DNA]</scope>
    <source>
        <strain evidence="1 2">YC2-7</strain>
    </source>
</reference>
<dbReference type="EMBL" id="VCQU01000005">
    <property type="protein sequence ID" value="NMN96627.1"/>
    <property type="molecule type" value="Genomic_DNA"/>
</dbReference>
<dbReference type="Pfam" id="PF19741">
    <property type="entry name" value="DUF6230"/>
    <property type="match status" value="1"/>
</dbReference>
<comment type="caution">
    <text evidence="1">The sequence shown here is derived from an EMBL/GenBank/DDBJ whole genome shotgun (WGS) entry which is preliminary data.</text>
</comment>
<gene>
    <name evidence="1" type="ORF">FGL95_16430</name>
</gene>
<dbReference type="RefSeq" id="WP_169588731.1">
    <property type="nucleotide sequence ID" value="NZ_VCQU01000005.1"/>
</dbReference>
<evidence type="ECO:0008006" key="3">
    <source>
        <dbReference type="Google" id="ProtNLM"/>
    </source>
</evidence>
<protein>
    <recommendedName>
        <fullName evidence="3">Cholesterol esterase</fullName>
    </recommendedName>
</protein>
<evidence type="ECO:0000313" key="2">
    <source>
        <dbReference type="Proteomes" id="UP000535543"/>
    </source>
</evidence>
<name>A0A848KLG3_9NOCA</name>
<reference evidence="1 2" key="2">
    <citation type="submission" date="2020-06" db="EMBL/GenBank/DDBJ databases">
        <title>Antribacter stalactiti gen. nov., sp. nov., a new member of the family Nacardiaceae isolated from a cave.</title>
        <authorList>
            <person name="Kim I.S."/>
        </authorList>
    </citation>
    <scope>NUCLEOTIDE SEQUENCE [LARGE SCALE GENOMIC DNA]</scope>
    <source>
        <strain evidence="1 2">YC2-7</strain>
    </source>
</reference>
<evidence type="ECO:0000313" key="1">
    <source>
        <dbReference type="EMBL" id="NMN96627.1"/>
    </source>
</evidence>
<dbReference type="InterPro" id="IPR046198">
    <property type="entry name" value="DUF6230"/>
</dbReference>
<dbReference type="Proteomes" id="UP000535543">
    <property type="component" value="Unassembled WGS sequence"/>
</dbReference>
<keyword evidence="2" id="KW-1185">Reference proteome</keyword>
<sequence>MSNPNRRTAYRIRQSFAKLAVHARAKSVAAVKSWNDAMEAEATDGTIRGTRWTRGVAVMLPAAVVSAVIGNAIVEGVLAAGVNFANQPITMHIDELNGNGLVAIMGSVNVKNDDGSIRQDATLHGAAKSADITGLCALIEQSVLGVNYTIVMKASGGAGNNMFFDMTAGELDDTVMSNAVIGKSADEIMFGGQSIGGQPGGFGLDASDSDVQAKNITGTAYGAAILGQMKIPHLVMNIQPGEATC</sequence>
<dbReference type="AlphaFoldDB" id="A0A848KLG3"/>